<dbReference type="InParanoid" id="M1DTX8"/>
<dbReference type="InterPro" id="IPR046796">
    <property type="entry name" value="Transposase_32_dom"/>
</dbReference>
<dbReference type="AlphaFoldDB" id="M1DTX8"/>
<dbReference type="PaxDb" id="4113-PGSC0003DMT400094342"/>
<name>M1DTX8_SOLTU</name>
<keyword evidence="4" id="KW-1185">Reference proteome</keyword>
<reference evidence="4" key="1">
    <citation type="journal article" date="2011" name="Nature">
        <title>Genome sequence and analysis of the tuber crop potato.</title>
        <authorList>
            <consortium name="The Potato Genome Sequencing Consortium"/>
        </authorList>
    </citation>
    <scope>NUCLEOTIDE SEQUENCE [LARGE SCALE GENOMIC DNA]</scope>
    <source>
        <strain evidence="4">cv. DM1-3 516 R44</strain>
    </source>
</reference>
<feature type="compositionally biased region" description="Polar residues" evidence="1">
    <location>
        <begin position="167"/>
        <end position="180"/>
    </location>
</feature>
<dbReference type="EnsemblPlants" id="PGSC0003DMT400094342">
    <property type="protein sequence ID" value="PGSC0003DMT400094342"/>
    <property type="gene ID" value="PGSC0003DMG400043913"/>
</dbReference>
<accession>M1DTX8</accession>
<proteinExistence type="predicted"/>
<dbReference type="Gramene" id="PGSC0003DMT400094342">
    <property type="protein sequence ID" value="PGSC0003DMT400094342"/>
    <property type="gene ID" value="PGSC0003DMG400043913"/>
</dbReference>
<evidence type="ECO:0000313" key="4">
    <source>
        <dbReference type="Proteomes" id="UP000011115"/>
    </source>
</evidence>
<evidence type="ECO:0000259" key="2">
    <source>
        <dbReference type="Pfam" id="PF20167"/>
    </source>
</evidence>
<dbReference type="Proteomes" id="UP000011115">
    <property type="component" value="Unassembled WGS sequence"/>
</dbReference>
<feature type="domain" description="Putative plant transposon protein" evidence="2">
    <location>
        <begin position="8"/>
        <end position="117"/>
    </location>
</feature>
<evidence type="ECO:0000313" key="3">
    <source>
        <dbReference type="EnsemblPlants" id="PGSC0003DMT400094342"/>
    </source>
</evidence>
<sequence>MKDPTSREQVMRWITGLIASEGENATWVAGTHVQITKVSLSFQVKVWWAIVRAQLWPTSNDNTFSPSLTLMVACLMAGYPVYVGRIIATEMRDRELNEIAELPFPYLIRKLCLQANIIPNKLVDKWTKAYKVTTASKIKDVTNHLFGAKAGPVGPLAFVPHIPVDMPQTNGSSKQGSTLQPDAGTTPPRASLSLATSTFVTIPTMIFGRLVVDQRQTRSIVDQILLRLPQIVKCDVLVAEKLVKDEMQKEFTFLKDMMDELEVHVQNQLQAAGSVNAKELKALLAEM</sequence>
<dbReference type="HOGENOM" id="CLU_021776_0_0_1"/>
<reference evidence="3" key="2">
    <citation type="submission" date="2015-06" db="UniProtKB">
        <authorList>
            <consortium name="EnsemblPlants"/>
        </authorList>
    </citation>
    <scope>IDENTIFICATION</scope>
    <source>
        <strain evidence="3">DM1-3 516 R44</strain>
    </source>
</reference>
<evidence type="ECO:0000256" key="1">
    <source>
        <dbReference type="SAM" id="MobiDB-lite"/>
    </source>
</evidence>
<protein>
    <recommendedName>
        <fullName evidence="2">Putative plant transposon protein domain-containing protein</fullName>
    </recommendedName>
</protein>
<feature type="region of interest" description="Disordered" evidence="1">
    <location>
        <begin position="167"/>
        <end position="188"/>
    </location>
</feature>
<organism evidence="3 4">
    <name type="scientific">Solanum tuberosum</name>
    <name type="common">Potato</name>
    <dbReference type="NCBI Taxonomy" id="4113"/>
    <lineage>
        <taxon>Eukaryota</taxon>
        <taxon>Viridiplantae</taxon>
        <taxon>Streptophyta</taxon>
        <taxon>Embryophyta</taxon>
        <taxon>Tracheophyta</taxon>
        <taxon>Spermatophyta</taxon>
        <taxon>Magnoliopsida</taxon>
        <taxon>eudicotyledons</taxon>
        <taxon>Gunneridae</taxon>
        <taxon>Pentapetalae</taxon>
        <taxon>asterids</taxon>
        <taxon>lamiids</taxon>
        <taxon>Solanales</taxon>
        <taxon>Solanaceae</taxon>
        <taxon>Solanoideae</taxon>
        <taxon>Solaneae</taxon>
        <taxon>Solanum</taxon>
    </lineage>
</organism>
<dbReference type="Pfam" id="PF20167">
    <property type="entry name" value="Transposase_32"/>
    <property type="match status" value="1"/>
</dbReference>